<dbReference type="Pfam" id="PF04402">
    <property type="entry name" value="SIMPL"/>
    <property type="match status" value="1"/>
</dbReference>
<dbReference type="PANTHER" id="PTHR34387:SF1">
    <property type="entry name" value="PERIPLASMIC IMMUNOGENIC PROTEIN"/>
    <property type="match status" value="1"/>
</dbReference>
<dbReference type="EMBL" id="CP049801">
    <property type="protein sequence ID" value="QIO05528.1"/>
    <property type="molecule type" value="Genomic_DNA"/>
</dbReference>
<keyword evidence="3" id="KW-1185">Reference proteome</keyword>
<feature type="signal peptide" evidence="1">
    <location>
        <begin position="1"/>
        <end position="21"/>
    </location>
</feature>
<dbReference type="KEGG" id="asha:G8E00_05970"/>
<feature type="chain" id="PRO_5026355581" evidence="1">
    <location>
        <begin position="22"/>
        <end position="234"/>
    </location>
</feature>
<dbReference type="AlphaFoldDB" id="A0A6G8RUR1"/>
<dbReference type="RefSeq" id="WP_166222656.1">
    <property type="nucleotide sequence ID" value="NZ_CP049801.1"/>
</dbReference>
<dbReference type="InterPro" id="IPR052022">
    <property type="entry name" value="26kDa_periplasmic_antigen"/>
</dbReference>
<keyword evidence="1" id="KW-0732">Signal</keyword>
<evidence type="ECO:0000256" key="1">
    <source>
        <dbReference type="SAM" id="SignalP"/>
    </source>
</evidence>
<name>A0A6G8RUR1_9GAMM</name>
<dbReference type="Gene3D" id="3.30.70.2970">
    <property type="entry name" value="Protein of unknown function (DUF541), domain 2"/>
    <property type="match status" value="1"/>
</dbReference>
<reference evidence="2 3" key="1">
    <citation type="submission" date="2020-03" db="EMBL/GenBank/DDBJ databases">
        <authorList>
            <person name="Zhu W."/>
        </authorList>
    </citation>
    <scope>NUCLEOTIDE SEQUENCE [LARGE SCALE GENOMIC DNA]</scope>
    <source>
        <strain evidence="2 3">323-1</strain>
    </source>
</reference>
<accession>A0A6G8RUR1</accession>
<sequence>MRYLGIATLLMSTSLSTALFAQNPNDLNYNVANIQADATRQVSNDEMHAVLYIEKNHKQPAELAAQITQLMNQATAIAKKYPQVKVETGSQTTYPVYLDDTQKLKEWRGRAEINLESTNFKAASQLIAELQQSFQTQSINFTVSDEQRKKVENELIIEASKNFQQRAQLLTQAWNKSGYNLVNLNLNTSNAYPQPVMMRASVAKFASAEAADSQNVAAGESKITVNASGSIQFK</sequence>
<dbReference type="GO" id="GO:0006974">
    <property type="term" value="P:DNA damage response"/>
    <property type="evidence" value="ECO:0007669"/>
    <property type="project" value="TreeGrafter"/>
</dbReference>
<dbReference type="Gene3D" id="3.30.110.170">
    <property type="entry name" value="Protein of unknown function (DUF541), domain 1"/>
    <property type="match status" value="1"/>
</dbReference>
<gene>
    <name evidence="2" type="ORF">G8E00_05970</name>
</gene>
<organism evidence="2 3">
    <name type="scientific">Acinetobacter shaoyimingii</name>
    <dbReference type="NCBI Taxonomy" id="2715164"/>
    <lineage>
        <taxon>Bacteria</taxon>
        <taxon>Pseudomonadati</taxon>
        <taxon>Pseudomonadota</taxon>
        <taxon>Gammaproteobacteria</taxon>
        <taxon>Moraxellales</taxon>
        <taxon>Moraxellaceae</taxon>
        <taxon>Acinetobacter</taxon>
    </lineage>
</organism>
<evidence type="ECO:0000313" key="2">
    <source>
        <dbReference type="EMBL" id="QIO05528.1"/>
    </source>
</evidence>
<dbReference type="InterPro" id="IPR007497">
    <property type="entry name" value="SIMPL/DUF541"/>
</dbReference>
<proteinExistence type="predicted"/>
<protein>
    <submittedName>
        <fullName evidence="2">SIMPL domain-containing protein</fullName>
    </submittedName>
</protein>
<dbReference type="PANTHER" id="PTHR34387">
    <property type="entry name" value="SLR1258 PROTEIN"/>
    <property type="match status" value="1"/>
</dbReference>
<evidence type="ECO:0000313" key="3">
    <source>
        <dbReference type="Proteomes" id="UP000502297"/>
    </source>
</evidence>
<dbReference type="Proteomes" id="UP000502297">
    <property type="component" value="Chromosome"/>
</dbReference>